<comment type="caution">
    <text evidence="9">The sequence shown here is derived from an EMBL/GenBank/DDBJ whole genome shotgun (WGS) entry which is preliminary data.</text>
</comment>
<feature type="chain" id="PRO_5004556334" evidence="8">
    <location>
        <begin position="24"/>
        <end position="145"/>
    </location>
</feature>
<keyword evidence="1" id="KW-0813">Transport</keyword>
<evidence type="ECO:0000313" key="10">
    <source>
        <dbReference type="Proteomes" id="UP000015350"/>
    </source>
</evidence>
<keyword evidence="4" id="KW-0249">Electron transport</keyword>
<dbReference type="Pfam" id="PF01322">
    <property type="entry name" value="Cytochrom_C_2"/>
    <property type="match status" value="1"/>
</dbReference>
<evidence type="ECO:0000256" key="3">
    <source>
        <dbReference type="ARBA" id="ARBA00022723"/>
    </source>
</evidence>
<evidence type="ECO:0000256" key="4">
    <source>
        <dbReference type="ARBA" id="ARBA00022982"/>
    </source>
</evidence>
<keyword evidence="3 6" id="KW-0479">Metal-binding</keyword>
<dbReference type="Proteomes" id="UP000015350">
    <property type="component" value="Unassembled WGS sequence"/>
</dbReference>
<dbReference type="PIRSF" id="PIRSF000027">
    <property type="entry name" value="Cytc_c_prime"/>
    <property type="match status" value="1"/>
</dbReference>
<dbReference type="GO" id="GO:0042597">
    <property type="term" value="C:periplasmic space"/>
    <property type="evidence" value="ECO:0007669"/>
    <property type="project" value="InterPro"/>
</dbReference>
<feature type="signal peptide" evidence="8">
    <location>
        <begin position="1"/>
        <end position="23"/>
    </location>
</feature>
<keyword evidence="8" id="KW-0732">Signal</keyword>
<dbReference type="Gene3D" id="1.20.120.10">
    <property type="entry name" value="Cytochrome c/b562"/>
    <property type="match status" value="1"/>
</dbReference>
<dbReference type="GO" id="GO:0005506">
    <property type="term" value="F:iron ion binding"/>
    <property type="evidence" value="ECO:0007669"/>
    <property type="project" value="InterPro"/>
</dbReference>
<organism evidence="9 10">
    <name type="scientific">Magnetospirillum fulvum MGU-K5</name>
    <dbReference type="NCBI Taxonomy" id="1316936"/>
    <lineage>
        <taxon>Bacteria</taxon>
        <taxon>Pseudomonadati</taxon>
        <taxon>Pseudomonadota</taxon>
        <taxon>Alphaproteobacteria</taxon>
        <taxon>Rhodospirillales</taxon>
        <taxon>Rhodospirillaceae</taxon>
        <taxon>Magnetospirillum</taxon>
    </lineage>
</organism>
<comment type="PTM">
    <text evidence="7">Binds 1 heme group per subunit.</text>
</comment>
<dbReference type="AlphaFoldDB" id="S9S6H3"/>
<evidence type="ECO:0000313" key="9">
    <source>
        <dbReference type="EMBL" id="EPY01472.1"/>
    </source>
</evidence>
<evidence type="ECO:0000256" key="6">
    <source>
        <dbReference type="PIRSR" id="PIRSR000027-1"/>
    </source>
</evidence>
<dbReference type="InterPro" id="IPR002321">
    <property type="entry name" value="Cyt_c_II"/>
</dbReference>
<dbReference type="eggNOG" id="COG3909">
    <property type="taxonomic scope" value="Bacteria"/>
</dbReference>
<dbReference type="GO" id="GO:0009055">
    <property type="term" value="F:electron transfer activity"/>
    <property type="evidence" value="ECO:0007669"/>
    <property type="project" value="InterPro"/>
</dbReference>
<dbReference type="GO" id="GO:0020037">
    <property type="term" value="F:heme binding"/>
    <property type="evidence" value="ECO:0007669"/>
    <property type="project" value="InterPro"/>
</dbReference>
<dbReference type="RefSeq" id="WP_021132490.1">
    <property type="nucleotide sequence ID" value="NZ_AQPH01000039.1"/>
</dbReference>
<dbReference type="OrthoDB" id="9811729at2"/>
<dbReference type="InterPro" id="IPR012127">
    <property type="entry name" value="Cyt_c_prime"/>
</dbReference>
<name>S9S6H3_MAGFU</name>
<keyword evidence="2 7" id="KW-0349">Heme</keyword>
<feature type="binding site" description="axial binding residue" evidence="6">
    <location>
        <position position="138"/>
    </location>
    <ligand>
        <name>heme c</name>
        <dbReference type="ChEBI" id="CHEBI:61717"/>
    </ligand>
    <ligandPart>
        <name>Fe</name>
        <dbReference type="ChEBI" id="CHEBI:18248"/>
    </ligandPart>
</feature>
<keyword evidence="5 6" id="KW-0408">Iron</keyword>
<evidence type="ECO:0000256" key="1">
    <source>
        <dbReference type="ARBA" id="ARBA00022448"/>
    </source>
</evidence>
<evidence type="ECO:0000256" key="8">
    <source>
        <dbReference type="SAM" id="SignalP"/>
    </source>
</evidence>
<feature type="binding site" description="covalent" evidence="7">
    <location>
        <position position="134"/>
    </location>
    <ligand>
        <name>heme c</name>
        <dbReference type="ChEBI" id="CHEBI:61717"/>
    </ligand>
</feature>
<evidence type="ECO:0000256" key="7">
    <source>
        <dbReference type="PIRSR" id="PIRSR000027-2"/>
    </source>
</evidence>
<dbReference type="SUPFAM" id="SSF47175">
    <property type="entry name" value="Cytochromes"/>
    <property type="match status" value="1"/>
</dbReference>
<sequence>MAVTRLLLMALMVTILSAGLAHATDWIEERVVGFKNVKALIARIEDGLSEDKLDKVGADAQTVANFAARIPDLFPAGSGQGGKTSASTDIWIHFADFSSRAEEFRRAAETLAHAAETGNRAGAEKSFSALRSTCKSCHIRYKDLF</sequence>
<gene>
    <name evidence="9" type="ORF">K678_10881</name>
</gene>
<dbReference type="PROSITE" id="PS51009">
    <property type="entry name" value="CYTCII"/>
    <property type="match status" value="1"/>
</dbReference>
<dbReference type="InterPro" id="IPR010980">
    <property type="entry name" value="Cyt_c/b562"/>
</dbReference>
<dbReference type="STRING" id="1316936.K678_10881"/>
<evidence type="ECO:0000256" key="5">
    <source>
        <dbReference type="ARBA" id="ARBA00023004"/>
    </source>
</evidence>
<reference evidence="9 10" key="1">
    <citation type="submission" date="2013-04" db="EMBL/GenBank/DDBJ databases">
        <authorList>
            <person name="Kuznetsov B."/>
            <person name="Ivanovsky R."/>
        </authorList>
    </citation>
    <scope>NUCLEOTIDE SEQUENCE [LARGE SCALE GENOMIC DNA]</scope>
    <source>
        <strain evidence="9 10">MGU-K5</strain>
    </source>
</reference>
<proteinExistence type="predicted"/>
<protein>
    <submittedName>
        <fullName evidence="9">Putative Cytochrome C</fullName>
    </submittedName>
</protein>
<evidence type="ECO:0000256" key="2">
    <source>
        <dbReference type="ARBA" id="ARBA00022617"/>
    </source>
</evidence>
<dbReference type="GO" id="GO:0022900">
    <property type="term" value="P:electron transport chain"/>
    <property type="evidence" value="ECO:0007669"/>
    <property type="project" value="InterPro"/>
</dbReference>
<accession>S9S6H3</accession>
<feature type="binding site" description="covalent" evidence="7">
    <location>
        <position position="137"/>
    </location>
    <ligand>
        <name>heme c</name>
        <dbReference type="ChEBI" id="CHEBI:61717"/>
    </ligand>
</feature>
<dbReference type="EMBL" id="AQPH01000039">
    <property type="protein sequence ID" value="EPY01472.1"/>
    <property type="molecule type" value="Genomic_DNA"/>
</dbReference>